<name>A0ABU0X7X0_9PSEU</name>
<gene>
    <name evidence="5" type="ORF">CKY47_29695</name>
</gene>
<evidence type="ECO:0000256" key="3">
    <source>
        <dbReference type="ARBA" id="ARBA00023315"/>
    </source>
</evidence>
<comment type="similarity">
    <text evidence="1 4">Belongs to the antibiotic N-acetyltransferase family.</text>
</comment>
<comment type="catalytic activity">
    <reaction evidence="4">
        <text>a 2-deoxystreptamine antibiotic + acetyl-CoA = an N(3)-acetyl-2-deoxystreptamine antibiotic + CoA + H(+)</text>
        <dbReference type="Rhea" id="RHEA:12665"/>
        <dbReference type="ChEBI" id="CHEBI:15378"/>
        <dbReference type="ChEBI" id="CHEBI:57287"/>
        <dbReference type="ChEBI" id="CHEBI:57288"/>
        <dbReference type="ChEBI" id="CHEBI:57921"/>
        <dbReference type="ChEBI" id="CHEBI:77452"/>
        <dbReference type="EC" id="2.3.1.81"/>
    </reaction>
</comment>
<dbReference type="SUPFAM" id="SSF110710">
    <property type="entry name" value="TTHA0583/YokD-like"/>
    <property type="match status" value="1"/>
</dbReference>
<evidence type="ECO:0000256" key="4">
    <source>
        <dbReference type="RuleBase" id="RU365031"/>
    </source>
</evidence>
<protein>
    <recommendedName>
        <fullName evidence="4">Aminoglycoside N(3)-acetyltransferase</fullName>
        <ecNumber evidence="4">2.3.1.-</ecNumber>
    </recommendedName>
</protein>
<sequence length="275" mass="29730">MTRSRLASDLGELGVSSGMAVMVHMSLKSLGRVVGGEQTVLDALRDVVGPSGTLVVPTQSWQLCDPAFLDQELAEWWPTIRDHLPVHDPRITPTRTMGAVAELFRTAPGTLRSGHPHRSISANGPHAVAIPATHDLDSPVGERSPLKALYDLDASVLLLGTTPAKITALHLAEHRAHWPGKHLVGNGAALIRDGHRTWVTWEELHVEDDDFIEVVDAFIADGGHRHTGPVGDAPAQLLPIRTLVDFAAPWFSARRARRADRGDVDDGGYGRTSGR</sequence>
<keyword evidence="4" id="KW-0046">Antibiotic resistance</keyword>
<dbReference type="PANTHER" id="PTHR11104:SF0">
    <property type="entry name" value="SPBETA PROPHAGE-DERIVED AMINOGLYCOSIDE N(3')-ACETYLTRANSFERASE-LIKE PROTEIN YOKD"/>
    <property type="match status" value="1"/>
</dbReference>
<organism evidence="5 6">
    <name type="scientific">Saccharothrix yanglingensis</name>
    <dbReference type="NCBI Taxonomy" id="659496"/>
    <lineage>
        <taxon>Bacteria</taxon>
        <taxon>Bacillati</taxon>
        <taxon>Actinomycetota</taxon>
        <taxon>Actinomycetes</taxon>
        <taxon>Pseudonocardiales</taxon>
        <taxon>Pseudonocardiaceae</taxon>
        <taxon>Saccharothrix</taxon>
    </lineage>
</organism>
<dbReference type="InterPro" id="IPR003679">
    <property type="entry name" value="Amioglycoside_AcTrfase"/>
</dbReference>
<dbReference type="Proteomes" id="UP001225605">
    <property type="component" value="Unassembled WGS sequence"/>
</dbReference>
<dbReference type="EMBL" id="NSDM01000015">
    <property type="protein sequence ID" value="MDQ2588066.1"/>
    <property type="molecule type" value="Genomic_DNA"/>
</dbReference>
<proteinExistence type="inferred from homology"/>
<keyword evidence="2 4" id="KW-0808">Transferase</keyword>
<dbReference type="PANTHER" id="PTHR11104">
    <property type="entry name" value="AMINOGLYCOSIDE N3-ACETYLTRANSFERASE"/>
    <property type="match status" value="1"/>
</dbReference>
<keyword evidence="6" id="KW-1185">Reference proteome</keyword>
<keyword evidence="3 4" id="KW-0012">Acyltransferase</keyword>
<evidence type="ECO:0000256" key="1">
    <source>
        <dbReference type="ARBA" id="ARBA00006383"/>
    </source>
</evidence>
<comment type="caution">
    <text evidence="5">The sequence shown here is derived from an EMBL/GenBank/DDBJ whole genome shotgun (WGS) entry which is preliminary data.</text>
</comment>
<evidence type="ECO:0000313" key="6">
    <source>
        <dbReference type="Proteomes" id="UP001225605"/>
    </source>
</evidence>
<reference evidence="5 6" key="1">
    <citation type="submission" date="2017-06" db="EMBL/GenBank/DDBJ databases">
        <title>Cultured bacterium strain Saccharothrix yanglingensis Hhs.015.</title>
        <authorList>
            <person name="Xia Y."/>
        </authorList>
    </citation>
    <scope>NUCLEOTIDE SEQUENCE [LARGE SCALE GENOMIC DNA]</scope>
    <source>
        <strain evidence="5 6">Hhs.015</strain>
    </source>
</reference>
<dbReference type="Pfam" id="PF02522">
    <property type="entry name" value="Antibiotic_NAT"/>
    <property type="match status" value="1"/>
</dbReference>
<evidence type="ECO:0000256" key="2">
    <source>
        <dbReference type="ARBA" id="ARBA00022679"/>
    </source>
</evidence>
<dbReference type="EC" id="2.3.1.-" evidence="4"/>
<evidence type="ECO:0000313" key="5">
    <source>
        <dbReference type="EMBL" id="MDQ2588066.1"/>
    </source>
</evidence>
<dbReference type="InterPro" id="IPR028345">
    <property type="entry name" value="Antibiotic_NAT-like"/>
</dbReference>
<accession>A0ABU0X7X0</accession>